<proteinExistence type="predicted"/>
<evidence type="ECO:0000313" key="2">
    <source>
        <dbReference type="Proteomes" id="UP000746747"/>
    </source>
</evidence>
<protein>
    <submittedName>
        <fullName evidence="1">Uncharacterized protein</fullName>
    </submittedName>
</protein>
<dbReference type="AlphaFoldDB" id="A0A8J2M2L7"/>
<evidence type="ECO:0000313" key="1">
    <source>
        <dbReference type="EMBL" id="CAG9532261.1"/>
    </source>
</evidence>
<gene>
    <name evidence="1" type="ORF">CJOHNSTONI_LOCUS2588</name>
</gene>
<organism evidence="1 2">
    <name type="scientific">Cercopithifilaria johnstoni</name>
    <dbReference type="NCBI Taxonomy" id="2874296"/>
    <lineage>
        <taxon>Eukaryota</taxon>
        <taxon>Metazoa</taxon>
        <taxon>Ecdysozoa</taxon>
        <taxon>Nematoda</taxon>
        <taxon>Chromadorea</taxon>
        <taxon>Rhabditida</taxon>
        <taxon>Spirurina</taxon>
        <taxon>Spiruromorpha</taxon>
        <taxon>Filarioidea</taxon>
        <taxon>Onchocercidae</taxon>
        <taxon>Cercopithifilaria</taxon>
    </lineage>
</organism>
<dbReference type="EMBL" id="CAKAEH010000922">
    <property type="protein sequence ID" value="CAG9532261.1"/>
    <property type="molecule type" value="Genomic_DNA"/>
</dbReference>
<accession>A0A8J2M2L7</accession>
<reference evidence="1" key="1">
    <citation type="submission" date="2021-09" db="EMBL/GenBank/DDBJ databases">
        <authorList>
            <consortium name="Pathogen Informatics"/>
        </authorList>
    </citation>
    <scope>NUCLEOTIDE SEQUENCE</scope>
</reference>
<name>A0A8J2M2L7_9BILA</name>
<keyword evidence="2" id="KW-1185">Reference proteome</keyword>
<dbReference type="Proteomes" id="UP000746747">
    <property type="component" value="Unassembled WGS sequence"/>
</dbReference>
<sequence length="107" mass="11888">MNKKINITDNDTRERLLVGVTFAATNDIPALFCNELDPTILPWNEFMMAEDDAIAGEADRKKESSVSMSSFPIPLSSPEPTTSPLKLLTIRLHAISENVITIMKILK</sequence>
<comment type="caution">
    <text evidence="1">The sequence shown here is derived from an EMBL/GenBank/DDBJ whole genome shotgun (WGS) entry which is preliminary data.</text>
</comment>